<protein>
    <recommendedName>
        <fullName evidence="3 5">Flagellar hook-basal body complex protein FliE</fullName>
    </recommendedName>
</protein>
<comment type="similarity">
    <text evidence="2 5">Belongs to the FliE family.</text>
</comment>
<evidence type="ECO:0000313" key="7">
    <source>
        <dbReference type="Proteomes" id="UP000829116"/>
    </source>
</evidence>
<proteinExistence type="inferred from homology"/>
<dbReference type="Pfam" id="PF02049">
    <property type="entry name" value="FliE"/>
    <property type="match status" value="1"/>
</dbReference>
<name>A0A9Q8Q4A0_9GAMM</name>
<dbReference type="PANTHER" id="PTHR34653">
    <property type="match status" value="1"/>
</dbReference>
<keyword evidence="6" id="KW-0969">Cilium</keyword>
<dbReference type="GO" id="GO:0071973">
    <property type="term" value="P:bacterial-type flagellum-dependent cell motility"/>
    <property type="evidence" value="ECO:0007669"/>
    <property type="project" value="InterPro"/>
</dbReference>
<evidence type="ECO:0000256" key="1">
    <source>
        <dbReference type="ARBA" id="ARBA00004117"/>
    </source>
</evidence>
<reference evidence="6" key="1">
    <citation type="submission" date="2022-03" db="EMBL/GenBank/DDBJ databases">
        <title>ESBL-producing Moellerella wisconsensis and Escherichia marmotae isolated from wild game meat.</title>
        <authorList>
            <person name="Biggel M."/>
        </authorList>
    </citation>
    <scope>NUCLEOTIDE SEQUENCE</scope>
    <source>
        <strain evidence="6">W51</strain>
    </source>
</reference>
<sequence length="104" mass="11237">MAISAIDSIGGLSINKLEPISMLSAPVTGANEGFSAQLVNAIKNVDKLQNNATQKARLFTQEVPNVELSDVMVDSQKATISLQFAVQVRNKLVSAYQEVMNMQI</sequence>
<evidence type="ECO:0000313" key="6">
    <source>
        <dbReference type="EMBL" id="UNH31886.1"/>
    </source>
</evidence>
<comment type="subcellular location">
    <subcellularLocation>
        <location evidence="1 5">Bacterial flagellum basal body</location>
    </subcellularLocation>
</comment>
<dbReference type="GO" id="GO:0003774">
    <property type="term" value="F:cytoskeletal motor activity"/>
    <property type="evidence" value="ECO:0007669"/>
    <property type="project" value="InterPro"/>
</dbReference>
<dbReference type="PANTHER" id="PTHR34653:SF1">
    <property type="entry name" value="FLAGELLAR HOOK-BASAL BODY COMPLEX PROTEIN FLIE"/>
    <property type="match status" value="1"/>
</dbReference>
<dbReference type="AlphaFoldDB" id="A0A9Q8Q4A0"/>
<dbReference type="GO" id="GO:0005198">
    <property type="term" value="F:structural molecule activity"/>
    <property type="evidence" value="ECO:0007669"/>
    <property type="project" value="UniProtKB-UniRule"/>
</dbReference>
<keyword evidence="4 5" id="KW-0975">Bacterial flagellum</keyword>
<dbReference type="GO" id="GO:0009425">
    <property type="term" value="C:bacterial-type flagellum basal body"/>
    <property type="evidence" value="ECO:0007669"/>
    <property type="project" value="UniProtKB-SubCell"/>
</dbReference>
<gene>
    <name evidence="5 6" type="primary">fliE</name>
    <name evidence="6" type="ORF">MNY72_06245</name>
</gene>
<accession>A0A9Q8Q4A0</accession>
<dbReference type="RefSeq" id="WP_047256594.1">
    <property type="nucleotide sequence ID" value="NZ_CAWMFK010000012.1"/>
</dbReference>
<evidence type="ECO:0000256" key="3">
    <source>
        <dbReference type="ARBA" id="ARBA00018024"/>
    </source>
</evidence>
<keyword evidence="6" id="KW-0966">Cell projection</keyword>
<evidence type="ECO:0000256" key="5">
    <source>
        <dbReference type="HAMAP-Rule" id="MF_00724"/>
    </source>
</evidence>
<keyword evidence="6" id="KW-0282">Flagellum</keyword>
<dbReference type="NCBIfam" id="TIGR00205">
    <property type="entry name" value="fliE"/>
    <property type="match status" value="1"/>
</dbReference>
<dbReference type="PRINTS" id="PR01006">
    <property type="entry name" value="FLGHOOKFLIE"/>
</dbReference>
<evidence type="ECO:0000256" key="4">
    <source>
        <dbReference type="ARBA" id="ARBA00023143"/>
    </source>
</evidence>
<organism evidence="6 7">
    <name type="scientific">Moellerella wisconsensis</name>
    <dbReference type="NCBI Taxonomy" id="158849"/>
    <lineage>
        <taxon>Bacteria</taxon>
        <taxon>Pseudomonadati</taxon>
        <taxon>Pseudomonadota</taxon>
        <taxon>Gammaproteobacteria</taxon>
        <taxon>Enterobacterales</taxon>
        <taxon>Morganellaceae</taxon>
        <taxon>Moellerella</taxon>
    </lineage>
</organism>
<dbReference type="InterPro" id="IPR001624">
    <property type="entry name" value="FliE"/>
</dbReference>
<dbReference type="EMBL" id="CP093245">
    <property type="protein sequence ID" value="UNH31886.1"/>
    <property type="molecule type" value="Genomic_DNA"/>
</dbReference>
<evidence type="ECO:0000256" key="2">
    <source>
        <dbReference type="ARBA" id="ARBA00009272"/>
    </source>
</evidence>
<dbReference type="HAMAP" id="MF_00724">
    <property type="entry name" value="FliE"/>
    <property type="match status" value="1"/>
</dbReference>
<dbReference type="Proteomes" id="UP000829116">
    <property type="component" value="Chromosome"/>
</dbReference>